<reference evidence="3" key="1">
    <citation type="submission" date="2019-08" db="EMBL/GenBank/DDBJ databases">
        <title>Limnoglobus roseus gen. nov., sp. nov., a novel freshwater planctomycete with a giant genome from the family Gemmataceae.</title>
        <authorList>
            <person name="Kulichevskaya I.S."/>
            <person name="Naumoff D.G."/>
            <person name="Miroshnikov K."/>
            <person name="Ivanova A."/>
            <person name="Philippov D.A."/>
            <person name="Hakobyan A."/>
            <person name="Rijpstra I.C."/>
            <person name="Sinninghe Damste J.S."/>
            <person name="Liesack W."/>
            <person name="Dedysh S.N."/>
        </authorList>
    </citation>
    <scope>NUCLEOTIDE SEQUENCE [LARGE SCALE GENOMIC DNA]</scope>
    <source>
        <strain evidence="3">PX52</strain>
    </source>
</reference>
<sequence>MLRSILVLATVALAAFSAPIASAEEKAQGKDVKVTGTLVCAKCKLKLDGVKECTNALQVKEDDKTVTYLLTDKGSEEDYHVCGGGEKKDVTVSGKLTEKDGKKTITPTKIELKK</sequence>
<dbReference type="EMBL" id="CP042425">
    <property type="protein sequence ID" value="QEL14167.1"/>
    <property type="molecule type" value="Genomic_DNA"/>
</dbReference>
<dbReference type="RefSeq" id="WP_149109083.1">
    <property type="nucleotide sequence ID" value="NZ_CP042425.1"/>
</dbReference>
<dbReference type="Proteomes" id="UP000324974">
    <property type="component" value="Chromosome"/>
</dbReference>
<evidence type="ECO:0000313" key="2">
    <source>
        <dbReference type="EMBL" id="QEL14167.1"/>
    </source>
</evidence>
<proteinExistence type="predicted"/>
<name>A0A5C1A7H7_9BACT</name>
<dbReference type="AlphaFoldDB" id="A0A5C1A7H7"/>
<evidence type="ECO:0000313" key="3">
    <source>
        <dbReference type="Proteomes" id="UP000324974"/>
    </source>
</evidence>
<accession>A0A5C1A7H7</accession>
<protein>
    <submittedName>
        <fullName evidence="2">Uncharacterized protein</fullName>
    </submittedName>
</protein>
<keyword evidence="3" id="KW-1185">Reference proteome</keyword>
<gene>
    <name evidence="2" type="ORF">PX52LOC_01037</name>
</gene>
<dbReference type="KEGG" id="lrs:PX52LOC_01037"/>
<dbReference type="Pfam" id="PF19897">
    <property type="entry name" value="DUF6370"/>
    <property type="match status" value="1"/>
</dbReference>
<keyword evidence="1" id="KW-0732">Signal</keyword>
<feature type="chain" id="PRO_5022847831" evidence="1">
    <location>
        <begin position="24"/>
        <end position="114"/>
    </location>
</feature>
<dbReference type="InterPro" id="IPR045950">
    <property type="entry name" value="DUF6370"/>
</dbReference>
<dbReference type="OrthoDB" id="287443at2"/>
<organism evidence="2 3">
    <name type="scientific">Limnoglobus roseus</name>
    <dbReference type="NCBI Taxonomy" id="2598579"/>
    <lineage>
        <taxon>Bacteria</taxon>
        <taxon>Pseudomonadati</taxon>
        <taxon>Planctomycetota</taxon>
        <taxon>Planctomycetia</taxon>
        <taxon>Gemmatales</taxon>
        <taxon>Gemmataceae</taxon>
        <taxon>Limnoglobus</taxon>
    </lineage>
</organism>
<feature type="signal peptide" evidence="1">
    <location>
        <begin position="1"/>
        <end position="23"/>
    </location>
</feature>
<evidence type="ECO:0000256" key="1">
    <source>
        <dbReference type="SAM" id="SignalP"/>
    </source>
</evidence>